<name>A0A0A9EQV7_ARUDO</name>
<sequence length="67" mass="7214">MGTQTFQSTGAPRRRPPRRRSLPLRRARPSTPPSRCGTQCRASLPQPTQRPQALAPSTAPPPAAAQS</sequence>
<organism evidence="2">
    <name type="scientific">Arundo donax</name>
    <name type="common">Giant reed</name>
    <name type="synonym">Donax arundinaceus</name>
    <dbReference type="NCBI Taxonomy" id="35708"/>
    <lineage>
        <taxon>Eukaryota</taxon>
        <taxon>Viridiplantae</taxon>
        <taxon>Streptophyta</taxon>
        <taxon>Embryophyta</taxon>
        <taxon>Tracheophyta</taxon>
        <taxon>Spermatophyta</taxon>
        <taxon>Magnoliopsida</taxon>
        <taxon>Liliopsida</taxon>
        <taxon>Poales</taxon>
        <taxon>Poaceae</taxon>
        <taxon>PACMAD clade</taxon>
        <taxon>Arundinoideae</taxon>
        <taxon>Arundineae</taxon>
        <taxon>Arundo</taxon>
    </lineage>
</organism>
<evidence type="ECO:0000256" key="1">
    <source>
        <dbReference type="SAM" id="MobiDB-lite"/>
    </source>
</evidence>
<feature type="region of interest" description="Disordered" evidence="1">
    <location>
        <begin position="1"/>
        <end position="67"/>
    </location>
</feature>
<accession>A0A0A9EQV7</accession>
<dbReference type="EMBL" id="GBRH01196497">
    <property type="protein sequence ID" value="JAE01399.1"/>
    <property type="molecule type" value="Transcribed_RNA"/>
</dbReference>
<reference evidence="2" key="2">
    <citation type="journal article" date="2015" name="Data Brief">
        <title>Shoot transcriptome of the giant reed, Arundo donax.</title>
        <authorList>
            <person name="Barrero R.A."/>
            <person name="Guerrero F.D."/>
            <person name="Moolhuijzen P."/>
            <person name="Goolsby J.A."/>
            <person name="Tidwell J."/>
            <person name="Bellgard S.E."/>
            <person name="Bellgard M.I."/>
        </authorList>
    </citation>
    <scope>NUCLEOTIDE SEQUENCE</scope>
    <source>
        <tissue evidence="2">Shoot tissue taken approximately 20 cm above the soil surface</tissue>
    </source>
</reference>
<evidence type="ECO:0000313" key="2">
    <source>
        <dbReference type="EMBL" id="JAE01399.1"/>
    </source>
</evidence>
<feature type="compositionally biased region" description="Basic residues" evidence="1">
    <location>
        <begin position="12"/>
        <end position="28"/>
    </location>
</feature>
<protein>
    <submittedName>
        <fullName evidence="2">Uncharacterized protein</fullName>
    </submittedName>
</protein>
<feature type="compositionally biased region" description="Pro residues" evidence="1">
    <location>
        <begin position="58"/>
        <end position="67"/>
    </location>
</feature>
<reference evidence="2" key="1">
    <citation type="submission" date="2014-09" db="EMBL/GenBank/DDBJ databases">
        <authorList>
            <person name="Magalhaes I.L.F."/>
            <person name="Oliveira U."/>
            <person name="Santos F.R."/>
            <person name="Vidigal T.H.D.A."/>
            <person name="Brescovit A.D."/>
            <person name="Santos A.J."/>
        </authorList>
    </citation>
    <scope>NUCLEOTIDE SEQUENCE</scope>
    <source>
        <tissue evidence="2">Shoot tissue taken approximately 20 cm above the soil surface</tissue>
    </source>
</reference>
<dbReference type="AlphaFoldDB" id="A0A0A9EQV7"/>
<feature type="compositionally biased region" description="Polar residues" evidence="1">
    <location>
        <begin position="36"/>
        <end position="50"/>
    </location>
</feature>
<proteinExistence type="predicted"/>
<feature type="compositionally biased region" description="Polar residues" evidence="1">
    <location>
        <begin position="1"/>
        <end position="10"/>
    </location>
</feature>